<reference evidence="1" key="1">
    <citation type="submission" date="2021-01" db="EMBL/GenBank/DDBJ databases">
        <authorList>
            <person name="Corre E."/>
            <person name="Pelletier E."/>
            <person name="Niang G."/>
            <person name="Scheremetjew M."/>
            <person name="Finn R."/>
            <person name="Kale V."/>
            <person name="Holt S."/>
            <person name="Cochrane G."/>
            <person name="Meng A."/>
            <person name="Brown T."/>
            <person name="Cohen L."/>
        </authorList>
    </citation>
    <scope>NUCLEOTIDE SEQUENCE</scope>
    <source>
        <strain evidence="1">CCMP1756</strain>
    </source>
</reference>
<dbReference type="SUPFAM" id="SSF54909">
    <property type="entry name" value="Dimeric alpha+beta barrel"/>
    <property type="match status" value="1"/>
</dbReference>
<dbReference type="Proteomes" id="UP000789595">
    <property type="component" value="Unassembled WGS sequence"/>
</dbReference>
<dbReference type="EMBL" id="HBIW01024703">
    <property type="protein sequence ID" value="CAE0705860.1"/>
    <property type="molecule type" value="Transcribed_RNA"/>
</dbReference>
<dbReference type="GO" id="GO:0019301">
    <property type="term" value="P:rhamnose catabolic process"/>
    <property type="evidence" value="ECO:0007669"/>
    <property type="project" value="TreeGrafter"/>
</dbReference>
<evidence type="ECO:0000313" key="2">
    <source>
        <dbReference type="EMBL" id="CAH0379173.1"/>
    </source>
</evidence>
<name>A0A7S4EDC0_9STRA</name>
<sequence length="112" mass="12823">MRYAFTTTVKDGKMEEYLHYHDHIWPEVCRGLRAAGVTQLTIFRAPNTSTLFLYVTTAGATDLGEATGPRSRYREDPKCQEWEELMDADFHGGWTALDEVHASDREWVGALR</sequence>
<evidence type="ECO:0000313" key="1">
    <source>
        <dbReference type="EMBL" id="CAE0705860.1"/>
    </source>
</evidence>
<dbReference type="InterPro" id="IPR011008">
    <property type="entry name" value="Dimeric_a/b-barrel"/>
</dbReference>
<organism evidence="1">
    <name type="scientific">Pelagomonas calceolata</name>
    <dbReference type="NCBI Taxonomy" id="35677"/>
    <lineage>
        <taxon>Eukaryota</taxon>
        <taxon>Sar</taxon>
        <taxon>Stramenopiles</taxon>
        <taxon>Ochrophyta</taxon>
        <taxon>Pelagophyceae</taxon>
        <taxon>Pelagomonadales</taxon>
        <taxon>Pelagomonadaceae</taxon>
        <taxon>Pelagomonas</taxon>
    </lineage>
</organism>
<reference evidence="2" key="2">
    <citation type="submission" date="2021-11" db="EMBL/GenBank/DDBJ databases">
        <authorList>
            <consortium name="Genoscope - CEA"/>
            <person name="William W."/>
        </authorList>
    </citation>
    <scope>NUCLEOTIDE SEQUENCE</scope>
</reference>
<dbReference type="GO" id="GO:0016857">
    <property type="term" value="F:racemase and epimerase activity, acting on carbohydrates and derivatives"/>
    <property type="evidence" value="ECO:0007669"/>
    <property type="project" value="InterPro"/>
</dbReference>
<gene>
    <name evidence="1" type="ORF">PCAL00307_LOCUS21310</name>
    <name evidence="2" type="ORF">PECAL_6P07750</name>
</gene>
<proteinExistence type="predicted"/>
<accession>A0A7S4EDC0</accession>
<dbReference type="Pfam" id="PF05336">
    <property type="entry name" value="rhaM"/>
    <property type="match status" value="1"/>
</dbReference>
<dbReference type="EMBL" id="CAKKNE010000006">
    <property type="protein sequence ID" value="CAH0379173.1"/>
    <property type="molecule type" value="Genomic_DNA"/>
</dbReference>
<evidence type="ECO:0008006" key="4">
    <source>
        <dbReference type="Google" id="ProtNLM"/>
    </source>
</evidence>
<evidence type="ECO:0000313" key="3">
    <source>
        <dbReference type="Proteomes" id="UP000789595"/>
    </source>
</evidence>
<keyword evidence="3" id="KW-1185">Reference proteome</keyword>
<dbReference type="OrthoDB" id="200290at2759"/>
<dbReference type="AlphaFoldDB" id="A0A7S4EDC0"/>
<dbReference type="PANTHER" id="PTHR34389:SF2">
    <property type="entry name" value="L-RHAMNOSE MUTAROTASE"/>
    <property type="match status" value="1"/>
</dbReference>
<dbReference type="PANTHER" id="PTHR34389">
    <property type="entry name" value="L-RHAMNOSE MUTAROTASE"/>
    <property type="match status" value="1"/>
</dbReference>
<dbReference type="Gene3D" id="3.30.70.100">
    <property type="match status" value="1"/>
</dbReference>
<dbReference type="InterPro" id="IPR008000">
    <property type="entry name" value="Rham/fucose_mutarotase"/>
</dbReference>
<protein>
    <recommendedName>
        <fullName evidence="4">L-rhamnose mutarotase</fullName>
    </recommendedName>
</protein>